<sequence length="164" mass="16122">MVNAFAFFVAALAAGSVAALPVQNRDFLSSLLNSPPPPPDDSAGGTGIPVGFGSANQQAAHDAQASQEATAATAAAAAESAAGIDIVASIAAASSSAAAAAATATVNPNDPFPPERTTLTPEQIGQLSGLRAKLAIDTQFGDTGAIIQDNDDIEALISSGEATF</sequence>
<reference evidence="3" key="1">
    <citation type="submission" date="2023-03" db="EMBL/GenBank/DDBJ databases">
        <title>Massive genome expansion in bonnet fungi (Mycena s.s.) driven by repeated elements and novel gene families across ecological guilds.</title>
        <authorList>
            <consortium name="Lawrence Berkeley National Laboratory"/>
            <person name="Harder C.B."/>
            <person name="Miyauchi S."/>
            <person name="Viragh M."/>
            <person name="Kuo A."/>
            <person name="Thoen E."/>
            <person name="Andreopoulos B."/>
            <person name="Lu D."/>
            <person name="Skrede I."/>
            <person name="Drula E."/>
            <person name="Henrissat B."/>
            <person name="Morin E."/>
            <person name="Kohler A."/>
            <person name="Barry K."/>
            <person name="LaButti K."/>
            <person name="Morin E."/>
            <person name="Salamov A."/>
            <person name="Lipzen A."/>
            <person name="Mereny Z."/>
            <person name="Hegedus B."/>
            <person name="Baldrian P."/>
            <person name="Stursova M."/>
            <person name="Weitz H."/>
            <person name="Taylor A."/>
            <person name="Grigoriev I.V."/>
            <person name="Nagy L.G."/>
            <person name="Martin F."/>
            <person name="Kauserud H."/>
        </authorList>
    </citation>
    <scope>NUCLEOTIDE SEQUENCE</scope>
    <source>
        <strain evidence="3">CBHHK067</strain>
    </source>
</reference>
<feature type="compositionally biased region" description="Low complexity" evidence="1">
    <location>
        <begin position="55"/>
        <end position="66"/>
    </location>
</feature>
<evidence type="ECO:0000313" key="3">
    <source>
        <dbReference type="EMBL" id="KAJ7689773.1"/>
    </source>
</evidence>
<feature type="signal peptide" evidence="2">
    <location>
        <begin position="1"/>
        <end position="19"/>
    </location>
</feature>
<keyword evidence="4" id="KW-1185">Reference proteome</keyword>
<evidence type="ECO:0000256" key="2">
    <source>
        <dbReference type="SAM" id="SignalP"/>
    </source>
</evidence>
<accession>A0AAD7DF85</accession>
<comment type="caution">
    <text evidence="3">The sequence shown here is derived from an EMBL/GenBank/DDBJ whole genome shotgun (WGS) entry which is preliminary data.</text>
</comment>
<dbReference type="EMBL" id="JARKIE010000069">
    <property type="protein sequence ID" value="KAJ7689773.1"/>
    <property type="molecule type" value="Genomic_DNA"/>
</dbReference>
<evidence type="ECO:0000256" key="1">
    <source>
        <dbReference type="SAM" id="MobiDB-lite"/>
    </source>
</evidence>
<dbReference type="AlphaFoldDB" id="A0AAD7DF85"/>
<name>A0AAD7DF85_MYCRO</name>
<keyword evidence="2" id="KW-0732">Signal</keyword>
<proteinExistence type="predicted"/>
<gene>
    <name evidence="3" type="ORF">B0H17DRAFT_1134717</name>
</gene>
<feature type="chain" id="PRO_5042249547" evidence="2">
    <location>
        <begin position="20"/>
        <end position="164"/>
    </location>
</feature>
<organism evidence="3 4">
    <name type="scientific">Mycena rosella</name>
    <name type="common">Pink bonnet</name>
    <name type="synonym">Agaricus rosellus</name>
    <dbReference type="NCBI Taxonomy" id="1033263"/>
    <lineage>
        <taxon>Eukaryota</taxon>
        <taxon>Fungi</taxon>
        <taxon>Dikarya</taxon>
        <taxon>Basidiomycota</taxon>
        <taxon>Agaricomycotina</taxon>
        <taxon>Agaricomycetes</taxon>
        <taxon>Agaricomycetidae</taxon>
        <taxon>Agaricales</taxon>
        <taxon>Marasmiineae</taxon>
        <taxon>Mycenaceae</taxon>
        <taxon>Mycena</taxon>
    </lineage>
</organism>
<dbReference type="Proteomes" id="UP001221757">
    <property type="component" value="Unassembled WGS sequence"/>
</dbReference>
<evidence type="ECO:0000313" key="4">
    <source>
        <dbReference type="Proteomes" id="UP001221757"/>
    </source>
</evidence>
<protein>
    <submittedName>
        <fullName evidence="3">Uncharacterized protein</fullName>
    </submittedName>
</protein>
<feature type="region of interest" description="Disordered" evidence="1">
    <location>
        <begin position="31"/>
        <end position="66"/>
    </location>
</feature>